<feature type="compositionally biased region" description="Basic and acidic residues" evidence="1">
    <location>
        <begin position="9"/>
        <end position="18"/>
    </location>
</feature>
<feature type="region of interest" description="Disordered" evidence="1">
    <location>
        <begin position="1"/>
        <end position="26"/>
    </location>
</feature>
<gene>
    <name evidence="2" type="ORF">CJP74_01230</name>
</gene>
<keyword evidence="3" id="KW-1185">Reference proteome</keyword>
<reference evidence="2 3" key="1">
    <citation type="submission" date="2017-08" db="EMBL/GenBank/DDBJ databases">
        <title>Reclassification of Bisgaard taxon 37 and 44.</title>
        <authorList>
            <person name="Christensen H."/>
        </authorList>
    </citation>
    <scope>NUCLEOTIDE SEQUENCE [LARGE SCALE GENOMIC DNA]</scope>
    <source>
        <strain evidence="2 3">B96_4</strain>
    </source>
</reference>
<dbReference type="Proteomes" id="UP000266258">
    <property type="component" value="Unassembled WGS sequence"/>
</dbReference>
<organism evidence="2 3">
    <name type="scientific">Psittacicella melopsittaci</name>
    <dbReference type="NCBI Taxonomy" id="2028576"/>
    <lineage>
        <taxon>Bacteria</taxon>
        <taxon>Pseudomonadati</taxon>
        <taxon>Pseudomonadota</taxon>
        <taxon>Gammaproteobacteria</taxon>
        <taxon>Pasteurellales</taxon>
        <taxon>Psittacicellaceae</taxon>
        <taxon>Psittacicella</taxon>
    </lineage>
</organism>
<dbReference type="AlphaFoldDB" id="A0A3A1Y8W5"/>
<evidence type="ECO:0000313" key="3">
    <source>
        <dbReference type="Proteomes" id="UP000266258"/>
    </source>
</evidence>
<evidence type="ECO:0000313" key="2">
    <source>
        <dbReference type="EMBL" id="RIY33639.1"/>
    </source>
</evidence>
<accession>A0A3A1Y8W5</accession>
<comment type="caution">
    <text evidence="2">The sequence shown here is derived from an EMBL/GenBank/DDBJ whole genome shotgun (WGS) entry which is preliminary data.</text>
</comment>
<sequence>METSEELDKEVLSQDTKPKVKATPQASNKIAKPEIIGEAPKVAKTQVAKMVGRGRSVKLGMIPESQSKAKRVTASIRQIRQDARALNHRRTCMVKNEQEATSSLSPPSASNRFFTALSKILRRKH</sequence>
<dbReference type="RefSeq" id="WP_119496461.1">
    <property type="nucleotide sequence ID" value="NZ_NRJH01000012.1"/>
</dbReference>
<protein>
    <submittedName>
        <fullName evidence="2">Uncharacterized protein</fullName>
    </submittedName>
</protein>
<proteinExistence type="predicted"/>
<dbReference type="OrthoDB" id="9919809at2"/>
<dbReference type="EMBL" id="NRJH01000012">
    <property type="protein sequence ID" value="RIY33639.1"/>
    <property type="molecule type" value="Genomic_DNA"/>
</dbReference>
<evidence type="ECO:0000256" key="1">
    <source>
        <dbReference type="SAM" id="MobiDB-lite"/>
    </source>
</evidence>
<name>A0A3A1Y8W5_9GAMM</name>